<keyword evidence="3" id="KW-1185">Reference proteome</keyword>
<dbReference type="InterPro" id="IPR015943">
    <property type="entry name" value="WD40/YVTN_repeat-like_dom_sf"/>
</dbReference>
<protein>
    <submittedName>
        <fullName evidence="2">Uncharacterized protein</fullName>
    </submittedName>
</protein>
<evidence type="ECO:0000313" key="3">
    <source>
        <dbReference type="Proteomes" id="UP001172159"/>
    </source>
</evidence>
<organism evidence="2 3">
    <name type="scientific">Apiosordaria backusii</name>
    <dbReference type="NCBI Taxonomy" id="314023"/>
    <lineage>
        <taxon>Eukaryota</taxon>
        <taxon>Fungi</taxon>
        <taxon>Dikarya</taxon>
        <taxon>Ascomycota</taxon>
        <taxon>Pezizomycotina</taxon>
        <taxon>Sordariomycetes</taxon>
        <taxon>Sordariomycetidae</taxon>
        <taxon>Sordariales</taxon>
        <taxon>Lasiosphaeriaceae</taxon>
        <taxon>Apiosordaria</taxon>
    </lineage>
</organism>
<feature type="chain" id="PRO_5041356820" evidence="1">
    <location>
        <begin position="21"/>
        <end position="367"/>
    </location>
</feature>
<evidence type="ECO:0000256" key="1">
    <source>
        <dbReference type="SAM" id="SignalP"/>
    </source>
</evidence>
<dbReference type="Pfam" id="PF22701">
    <property type="entry name" value="Mala_s_1-like"/>
    <property type="match status" value="1"/>
</dbReference>
<evidence type="ECO:0000313" key="2">
    <source>
        <dbReference type="EMBL" id="KAK0718744.1"/>
    </source>
</evidence>
<gene>
    <name evidence="2" type="ORF">B0T21DRAFT_386448</name>
</gene>
<dbReference type="InterPro" id="IPR054550">
    <property type="entry name" value="Mala_s_1-like"/>
</dbReference>
<comment type="caution">
    <text evidence="2">The sequence shown here is derived from an EMBL/GenBank/DDBJ whole genome shotgun (WGS) entry which is preliminary data.</text>
</comment>
<feature type="signal peptide" evidence="1">
    <location>
        <begin position="1"/>
        <end position="20"/>
    </location>
</feature>
<sequence>MVQLTSLLGLLAVFSTGIQAHDTPEFFNLVPRGDNKKECPPLHRGSFIVDYFQLYPENADWDEERCVLWIGSLWNATVGIYDPYKDKILDVLSFPGISLTLAHIGGVARDPYSGLISILSNSGNPWATGGADITGERQIMKYDPQKKKVLWARNMTDISRDRYGGFQDVEHDNRGNTYIVGTYPGVIIRVDKNGRELTEWYLHQPLSPTTRKGYSGLAVVKGTDIMLASDGDGRLYRFDLREERGRPVNVPLSPEGLHLNLDAIYLPPKYGGSVLLVADLFLGIQVLRSKDGTWRKAENLGTIPKPATLGGLVIDGAVVAPVQMGSNSLYMVIGNVDPFIPGMVAGNRTLFPFPDITDQVEGLLNRK</sequence>
<name>A0AA40DWB5_9PEZI</name>
<dbReference type="AlphaFoldDB" id="A0AA40DWB5"/>
<dbReference type="Gene3D" id="2.130.10.10">
    <property type="entry name" value="YVTN repeat-like/Quinoprotein amine dehydrogenase"/>
    <property type="match status" value="1"/>
</dbReference>
<dbReference type="CDD" id="cd12811">
    <property type="entry name" value="MALA"/>
    <property type="match status" value="1"/>
</dbReference>
<accession>A0AA40DWB5</accession>
<reference evidence="2" key="1">
    <citation type="submission" date="2023-06" db="EMBL/GenBank/DDBJ databases">
        <title>Genome-scale phylogeny and comparative genomics of the fungal order Sordariales.</title>
        <authorList>
            <consortium name="Lawrence Berkeley National Laboratory"/>
            <person name="Hensen N."/>
            <person name="Bonometti L."/>
            <person name="Westerberg I."/>
            <person name="Brannstrom I.O."/>
            <person name="Guillou S."/>
            <person name="Cros-Aarteil S."/>
            <person name="Calhoun S."/>
            <person name="Haridas S."/>
            <person name="Kuo A."/>
            <person name="Mondo S."/>
            <person name="Pangilinan J."/>
            <person name="Riley R."/>
            <person name="Labutti K."/>
            <person name="Andreopoulos B."/>
            <person name="Lipzen A."/>
            <person name="Chen C."/>
            <person name="Yanf M."/>
            <person name="Daum C."/>
            <person name="Ng V."/>
            <person name="Clum A."/>
            <person name="Steindorff A."/>
            <person name="Ohm R."/>
            <person name="Martin F."/>
            <person name="Silar P."/>
            <person name="Natvig D."/>
            <person name="Lalanne C."/>
            <person name="Gautier V."/>
            <person name="Ament-Velasquez S.L."/>
            <person name="Kruys A."/>
            <person name="Hutchinson M.I."/>
            <person name="Powell A.J."/>
            <person name="Barry K."/>
            <person name="Miller A.N."/>
            <person name="Grigoriev I.V."/>
            <person name="Debuchy R."/>
            <person name="Gladieux P."/>
            <person name="Thoren M.H."/>
            <person name="Johannesson H."/>
        </authorList>
    </citation>
    <scope>NUCLEOTIDE SEQUENCE</scope>
    <source>
        <strain evidence="2">CBS 540.89</strain>
    </source>
</reference>
<dbReference type="SUPFAM" id="SSF63829">
    <property type="entry name" value="Calcium-dependent phosphotriesterase"/>
    <property type="match status" value="1"/>
</dbReference>
<dbReference type="Proteomes" id="UP001172159">
    <property type="component" value="Unassembled WGS sequence"/>
</dbReference>
<proteinExistence type="predicted"/>
<dbReference type="EMBL" id="JAUKTV010000013">
    <property type="protein sequence ID" value="KAK0718744.1"/>
    <property type="molecule type" value="Genomic_DNA"/>
</dbReference>
<keyword evidence="1" id="KW-0732">Signal</keyword>